<evidence type="ECO:0000256" key="13">
    <source>
        <dbReference type="ARBA" id="ARBA00023136"/>
    </source>
</evidence>
<dbReference type="Gene3D" id="3.40.50.1000">
    <property type="entry name" value="HAD superfamily/HAD-like"/>
    <property type="match status" value="1"/>
</dbReference>
<evidence type="ECO:0000313" key="16">
    <source>
        <dbReference type="EMBL" id="SEO80821.1"/>
    </source>
</evidence>
<evidence type="ECO:0000256" key="9">
    <source>
        <dbReference type="ARBA" id="ARBA00022842"/>
    </source>
</evidence>
<dbReference type="Gene3D" id="3.40.1110.10">
    <property type="entry name" value="Calcium-transporting ATPase, cytoplasmic domain N"/>
    <property type="match status" value="1"/>
</dbReference>
<dbReference type="InterPro" id="IPR027256">
    <property type="entry name" value="P-typ_ATPase_IB"/>
</dbReference>
<evidence type="ECO:0000259" key="15">
    <source>
        <dbReference type="Pfam" id="PF00122"/>
    </source>
</evidence>
<keyword evidence="7 14" id="KW-0547">Nucleotide-binding</keyword>
<dbReference type="InterPro" id="IPR044492">
    <property type="entry name" value="P_typ_ATPase_HD_dom"/>
</dbReference>
<evidence type="ECO:0000256" key="2">
    <source>
        <dbReference type="ARBA" id="ARBA00006024"/>
    </source>
</evidence>
<dbReference type="SFLD" id="SFLDF00027">
    <property type="entry name" value="p-type_atpase"/>
    <property type="match status" value="1"/>
</dbReference>
<dbReference type="InterPro" id="IPR001757">
    <property type="entry name" value="P_typ_ATPase"/>
</dbReference>
<evidence type="ECO:0000256" key="11">
    <source>
        <dbReference type="ARBA" id="ARBA00022989"/>
    </source>
</evidence>
<keyword evidence="10" id="KW-1278">Translocase</keyword>
<evidence type="ECO:0000256" key="14">
    <source>
        <dbReference type="RuleBase" id="RU362081"/>
    </source>
</evidence>
<dbReference type="GO" id="GO:0005524">
    <property type="term" value="F:ATP binding"/>
    <property type="evidence" value="ECO:0007669"/>
    <property type="project" value="UniProtKB-UniRule"/>
</dbReference>
<feature type="transmembrane region" description="Helical" evidence="14">
    <location>
        <begin position="147"/>
        <end position="177"/>
    </location>
</feature>
<keyword evidence="14" id="KW-1003">Cell membrane</keyword>
<dbReference type="InterPro" id="IPR023298">
    <property type="entry name" value="ATPase_P-typ_TM_dom_sf"/>
</dbReference>
<keyword evidence="11 14" id="KW-1133">Transmembrane helix</keyword>
<dbReference type="Pfam" id="PF00702">
    <property type="entry name" value="Hydrolase"/>
    <property type="match status" value="1"/>
</dbReference>
<dbReference type="InterPro" id="IPR023214">
    <property type="entry name" value="HAD_sf"/>
</dbReference>
<evidence type="ECO:0000256" key="3">
    <source>
        <dbReference type="ARBA" id="ARBA00022448"/>
    </source>
</evidence>
<dbReference type="InterPro" id="IPR059000">
    <property type="entry name" value="ATPase_P-type_domA"/>
</dbReference>
<dbReference type="SFLD" id="SFLDS00003">
    <property type="entry name" value="Haloacid_Dehalogenase"/>
    <property type="match status" value="1"/>
</dbReference>
<feature type="transmembrane region" description="Helical" evidence="14">
    <location>
        <begin position="97"/>
        <end position="127"/>
    </location>
</feature>
<dbReference type="PROSITE" id="PS00154">
    <property type="entry name" value="ATPASE_E1_E2"/>
    <property type="match status" value="1"/>
</dbReference>
<evidence type="ECO:0000256" key="5">
    <source>
        <dbReference type="ARBA" id="ARBA00022692"/>
    </source>
</evidence>
<name>A0A1H8SQA4_9BACL</name>
<keyword evidence="8 14" id="KW-0067">ATP-binding</keyword>
<dbReference type="NCBIfam" id="TIGR01512">
    <property type="entry name" value="ATPase-IB2_Cd"/>
    <property type="match status" value="1"/>
</dbReference>
<gene>
    <name evidence="16" type="ORF">SAMN04487895_11258</name>
</gene>
<dbReference type="CDD" id="cd07551">
    <property type="entry name" value="P-type_ATPase_HM_ZosA_PfeT-like"/>
    <property type="match status" value="1"/>
</dbReference>
<evidence type="ECO:0000256" key="10">
    <source>
        <dbReference type="ARBA" id="ARBA00022967"/>
    </source>
</evidence>
<organism evidence="16 17">
    <name type="scientific">Paenibacillus sophorae</name>
    <dbReference type="NCBI Taxonomy" id="1333845"/>
    <lineage>
        <taxon>Bacteria</taxon>
        <taxon>Bacillati</taxon>
        <taxon>Bacillota</taxon>
        <taxon>Bacilli</taxon>
        <taxon>Bacillales</taxon>
        <taxon>Paenibacillaceae</taxon>
        <taxon>Paenibacillus</taxon>
    </lineage>
</organism>
<sequence length="733" mass="78572">MLSRRSRGSMCHFKGSKNGFHYQLGMKFKLSLRTVRMDLIQHQTFRKVSAMQATKQLPHISSYEGQAQKPGAPKGRKFDPKEMIQNTEMQAALGSGLLMLLAWGLSGWLPVLSVVVYAAAYTVGGWIKAKEGVETLVKEHDLDVNLLMIAAALGAASIGYWNEGAMLIFIFALSGALESYTMDRSRKDISSLMALKPATALRIDKGAMNEVAIDELTIGDLLLVRPGELIPADGTVYRGESSVDQASITGESVPVEKVYGDEVFAGTLNGEGALYIEVTKSAENSLFAKIVKMVEDAEAEVPESQRFIKRFEAIYARAVVVLTLLLVFLPPFALGWSWGATFYKAMVFLVVASPCALVSSIMPAMLSAISKSARKGILFKGGAHLENMARTAVVAFDKTGTLTAGTPEVTDFIAGEGHNRLELLTVSASIESMSRHPLAEAIVRKAEDECLELWSVQDSRSLTGWGVEGRVNGKLWRIGKSNILDDGKFPAHGAETAAETANADGAGSDSSMTDGAPAALRGENLAFWREQRTSLEKDGKTVSVILDGDIVAGMIALQDTVRPEAEDAVRKLQELGIKVAMLTGDRAATAQAIGAKTGVDLVFSDLLPEDKVKHIASLREQYGHTIMVGDGVNDAPALAQATVGMGMGMKGSGAALEVADVVLMNDNIGEIASTISLARRCQRIVKQNMIFAVSVIAVLILSNFIKGIALPFGVVGHEGSTILVILNGLRLLR</sequence>
<feature type="transmembrane region" description="Helical" evidence="14">
    <location>
        <begin position="689"/>
        <end position="708"/>
    </location>
</feature>
<dbReference type="FunFam" id="2.70.150.10:FF:000002">
    <property type="entry name" value="Copper-transporting ATPase 1, putative"/>
    <property type="match status" value="1"/>
</dbReference>
<dbReference type="Proteomes" id="UP000198809">
    <property type="component" value="Unassembled WGS sequence"/>
</dbReference>
<dbReference type="NCBIfam" id="TIGR01525">
    <property type="entry name" value="ATPase-IB_hvy"/>
    <property type="match status" value="1"/>
</dbReference>
<dbReference type="InterPro" id="IPR023299">
    <property type="entry name" value="ATPase_P-typ_cyto_dom_N"/>
</dbReference>
<dbReference type="InterPro" id="IPR051949">
    <property type="entry name" value="Cation_Transport_ATPase"/>
</dbReference>
<keyword evidence="13 14" id="KW-0472">Membrane</keyword>
<dbReference type="SUPFAM" id="SSF81653">
    <property type="entry name" value="Calcium ATPase, transduction domain A"/>
    <property type="match status" value="1"/>
</dbReference>
<dbReference type="PANTHER" id="PTHR43079:SF1">
    <property type="entry name" value="CADMIUM_ZINC-TRANSPORTING ATPASE HMA1, CHLOROPLASTIC-RELATED"/>
    <property type="match status" value="1"/>
</dbReference>
<evidence type="ECO:0000256" key="6">
    <source>
        <dbReference type="ARBA" id="ARBA00022723"/>
    </source>
</evidence>
<evidence type="ECO:0000313" key="17">
    <source>
        <dbReference type="Proteomes" id="UP000198809"/>
    </source>
</evidence>
<dbReference type="InterPro" id="IPR008250">
    <property type="entry name" value="ATPase_P-typ_transduc_dom_A_sf"/>
</dbReference>
<keyword evidence="6 14" id="KW-0479">Metal-binding</keyword>
<comment type="subcellular location">
    <subcellularLocation>
        <location evidence="1">Cell membrane</location>
        <topology evidence="1">Multi-pass membrane protein</topology>
    </subcellularLocation>
</comment>
<dbReference type="SUPFAM" id="SSF81665">
    <property type="entry name" value="Calcium ATPase, transmembrane domain M"/>
    <property type="match status" value="1"/>
</dbReference>
<dbReference type="SFLD" id="SFLDG00002">
    <property type="entry name" value="C1.7:_P-type_atpase_like"/>
    <property type="match status" value="1"/>
</dbReference>
<dbReference type="EMBL" id="FODH01000012">
    <property type="protein sequence ID" value="SEO80821.1"/>
    <property type="molecule type" value="Genomic_DNA"/>
</dbReference>
<dbReference type="Pfam" id="PF00122">
    <property type="entry name" value="E1-E2_ATPase"/>
    <property type="match status" value="1"/>
</dbReference>
<keyword evidence="4" id="KW-0597">Phosphoprotein</keyword>
<proteinExistence type="inferred from homology"/>
<evidence type="ECO:0000256" key="7">
    <source>
        <dbReference type="ARBA" id="ARBA00022741"/>
    </source>
</evidence>
<dbReference type="GO" id="GO:0016887">
    <property type="term" value="F:ATP hydrolysis activity"/>
    <property type="evidence" value="ECO:0007669"/>
    <property type="project" value="InterPro"/>
</dbReference>
<comment type="similarity">
    <text evidence="2 14">Belongs to the cation transport ATPase (P-type) (TC 3.A.3) family. Type IB subfamily.</text>
</comment>
<dbReference type="GO" id="GO:0019829">
    <property type="term" value="F:ATPase-coupled monoatomic cation transmembrane transporter activity"/>
    <property type="evidence" value="ECO:0007669"/>
    <property type="project" value="InterPro"/>
</dbReference>
<dbReference type="InterPro" id="IPR036412">
    <property type="entry name" value="HAD-like_sf"/>
</dbReference>
<evidence type="ECO:0000256" key="4">
    <source>
        <dbReference type="ARBA" id="ARBA00022553"/>
    </source>
</evidence>
<dbReference type="Gene3D" id="2.70.150.10">
    <property type="entry name" value="Calcium-transporting ATPase, cytoplasmic transduction domain A"/>
    <property type="match status" value="1"/>
</dbReference>
<keyword evidence="9" id="KW-0460">Magnesium</keyword>
<keyword evidence="12" id="KW-0406">Ion transport</keyword>
<dbReference type="SUPFAM" id="SSF56784">
    <property type="entry name" value="HAD-like"/>
    <property type="match status" value="1"/>
</dbReference>
<keyword evidence="5 14" id="KW-0812">Transmembrane</keyword>
<evidence type="ECO:0000256" key="1">
    <source>
        <dbReference type="ARBA" id="ARBA00004651"/>
    </source>
</evidence>
<protein>
    <submittedName>
        <fullName evidence="16">Cd2+/Zn2+-exporting ATPase</fullName>
    </submittedName>
</protein>
<feature type="domain" description="P-type ATPase A" evidence="15">
    <location>
        <begin position="195"/>
        <end position="295"/>
    </location>
</feature>
<dbReference type="NCBIfam" id="TIGR01494">
    <property type="entry name" value="ATPase_P-type"/>
    <property type="match status" value="2"/>
</dbReference>
<feature type="transmembrane region" description="Helical" evidence="14">
    <location>
        <begin position="345"/>
        <end position="366"/>
    </location>
</feature>
<dbReference type="InterPro" id="IPR018303">
    <property type="entry name" value="ATPase_P-typ_P_site"/>
</dbReference>
<keyword evidence="3" id="KW-0813">Transport</keyword>
<accession>A0A1H8SQA4</accession>
<reference evidence="16 17" key="1">
    <citation type="submission" date="2016-10" db="EMBL/GenBank/DDBJ databases">
        <authorList>
            <person name="de Groot N.N."/>
        </authorList>
    </citation>
    <scope>NUCLEOTIDE SEQUENCE [LARGE SCALE GENOMIC DNA]</scope>
    <source>
        <strain evidence="16 17">CGMCC 1.10238</strain>
    </source>
</reference>
<dbReference type="SUPFAM" id="SSF81660">
    <property type="entry name" value="Metal cation-transporting ATPase, ATP-binding domain N"/>
    <property type="match status" value="1"/>
</dbReference>
<dbReference type="PRINTS" id="PR00941">
    <property type="entry name" value="CDATPASE"/>
</dbReference>
<dbReference type="AlphaFoldDB" id="A0A1H8SQA4"/>
<evidence type="ECO:0000256" key="12">
    <source>
        <dbReference type="ARBA" id="ARBA00023065"/>
    </source>
</evidence>
<dbReference type="GO" id="GO:0005886">
    <property type="term" value="C:plasma membrane"/>
    <property type="evidence" value="ECO:0007669"/>
    <property type="project" value="UniProtKB-SubCell"/>
</dbReference>
<dbReference type="PANTHER" id="PTHR43079">
    <property type="entry name" value="PROBABLE CADMIUM/ZINC-TRANSPORTING ATPASE HMA1"/>
    <property type="match status" value="1"/>
</dbReference>
<dbReference type="PRINTS" id="PR00119">
    <property type="entry name" value="CATATPASE"/>
</dbReference>
<dbReference type="GO" id="GO:0046872">
    <property type="term" value="F:metal ion binding"/>
    <property type="evidence" value="ECO:0007669"/>
    <property type="project" value="UniProtKB-KW"/>
</dbReference>
<feature type="transmembrane region" description="Helical" evidence="14">
    <location>
        <begin position="314"/>
        <end position="333"/>
    </location>
</feature>
<dbReference type="STRING" id="1333845.SAMN04487895_11258"/>
<evidence type="ECO:0000256" key="8">
    <source>
        <dbReference type="ARBA" id="ARBA00022840"/>
    </source>
</evidence>